<proteinExistence type="predicted"/>
<evidence type="ECO:0000313" key="3">
    <source>
        <dbReference type="Proteomes" id="UP000251431"/>
    </source>
</evidence>
<sequence>MDDKQFDQRMALLKKSYERMEAKLDPDTVFKQIEEEDISKELSFEIINKGHQRPSRWQKSVVWFVSIASVLLVGLLGTSYMIRQPETYNNSDKQIFQENDDKTIGTYEKWIERITKKYKRVKEDISRELKVSVEELNTFSYIQNADSMLAFYTSYERPIEEDWELQIMEKEILDGLMTPRRALETIKGYGPLSFNESYGIFSLYKQSLNDIEMYFNSLLEPYEQFFKKKIDRSQYPSDLKAIIETASKQYMELHLDTDGSYYFKANPIDGEFAFEPIKYMHPDIFGYFEFLQKGFLVGEEGLRYTREETAESLKIMERSLLFDINTANVTYKELKAVFENTWLALMKGSTNYQVYAEKGIVNKEYLNFLQKVANGKYGEVMTKNAATILNELHQYNNSETLVGLSIQDISAAILQVRKDTAVEEFNIVDIDDAEIAQIKRIYDQYLKSDPEPFINQLSPLNMVSLYLYAISIGDESLQEKVILSNVEIESDFLNKVKGLSIISQMSQYNGIYPMVAVRLDEEHQKEYGKQILFRLSQNEDGFYRIIGIMD</sequence>
<dbReference type="EMBL" id="UAQE01000001">
    <property type="protein sequence ID" value="SPT96167.1"/>
    <property type="molecule type" value="Genomic_DNA"/>
</dbReference>
<keyword evidence="1" id="KW-0472">Membrane</keyword>
<accession>A0A2X0YLN7</accession>
<evidence type="ECO:0000256" key="1">
    <source>
        <dbReference type="SAM" id="Phobius"/>
    </source>
</evidence>
<name>A0A2X0YLN7_9BACI</name>
<dbReference type="RefSeq" id="WP_112116439.1">
    <property type="nucleotide sequence ID" value="NZ_UAQE01000001.1"/>
</dbReference>
<feature type="transmembrane region" description="Helical" evidence="1">
    <location>
        <begin position="61"/>
        <end position="82"/>
    </location>
</feature>
<dbReference type="Proteomes" id="UP000251431">
    <property type="component" value="Unassembled WGS sequence"/>
</dbReference>
<dbReference type="AlphaFoldDB" id="A0A2X0YLN7"/>
<organism evidence="2 3">
    <name type="scientific">Lysinibacillus capsici</name>
    <dbReference type="NCBI Taxonomy" id="2115968"/>
    <lineage>
        <taxon>Bacteria</taxon>
        <taxon>Bacillati</taxon>
        <taxon>Bacillota</taxon>
        <taxon>Bacilli</taxon>
        <taxon>Bacillales</taxon>
        <taxon>Bacillaceae</taxon>
        <taxon>Lysinibacillus</taxon>
    </lineage>
</organism>
<gene>
    <name evidence="2" type="ORF">NCTC7582_00401</name>
</gene>
<reference evidence="2 3" key="1">
    <citation type="submission" date="2018-06" db="EMBL/GenBank/DDBJ databases">
        <authorList>
            <consortium name="Pathogen Informatics"/>
            <person name="Doyle S."/>
        </authorList>
    </citation>
    <scope>NUCLEOTIDE SEQUENCE [LARGE SCALE GENOMIC DNA]</scope>
    <source>
        <strain evidence="2 3">NCTC7582</strain>
    </source>
</reference>
<keyword evidence="1" id="KW-0812">Transmembrane</keyword>
<keyword evidence="1" id="KW-1133">Transmembrane helix</keyword>
<evidence type="ECO:0000313" key="2">
    <source>
        <dbReference type="EMBL" id="SPT96167.1"/>
    </source>
</evidence>
<protein>
    <submittedName>
        <fullName evidence="2">Uncharacterized protein</fullName>
    </submittedName>
</protein>